<evidence type="ECO:0000313" key="3">
    <source>
        <dbReference type="Proteomes" id="UP000181936"/>
    </source>
</evidence>
<gene>
    <name evidence="2" type="ORF">A9C19_13210</name>
</gene>
<accession>A0A1L3MTF7</accession>
<name>A0A1L3MTF7_9BACI</name>
<feature type="transmembrane region" description="Helical" evidence="1">
    <location>
        <begin position="6"/>
        <end position="21"/>
    </location>
</feature>
<dbReference type="RefSeq" id="WP_072580424.1">
    <property type="nucleotide sequence ID" value="NZ_CP016020.1"/>
</dbReference>
<reference evidence="2 3" key="1">
    <citation type="journal article" date="2016" name="Sci. Rep.">
        <title>Complete genome sequence and transcriptomic analysis of a novel marine strain Bacillus weihaiensis reveals the mechanism of brown algae degradation.</title>
        <authorList>
            <person name="Zhu Y."/>
            <person name="Chen P."/>
            <person name="Bao Y."/>
            <person name="Men Y."/>
            <person name="Zeng Y."/>
            <person name="Yang J."/>
            <person name="Sun J."/>
            <person name="Sun Y."/>
        </authorList>
    </citation>
    <scope>NUCLEOTIDE SEQUENCE [LARGE SCALE GENOMIC DNA]</scope>
    <source>
        <strain evidence="2 3">Alg07</strain>
    </source>
</reference>
<keyword evidence="1" id="KW-1133">Transmembrane helix</keyword>
<dbReference type="KEGG" id="bwh:A9C19_13210"/>
<keyword evidence="1" id="KW-0472">Membrane</keyword>
<protein>
    <submittedName>
        <fullName evidence="2">Uncharacterized protein</fullName>
    </submittedName>
</protein>
<proteinExistence type="predicted"/>
<dbReference type="STRING" id="1547283.A9C19_13210"/>
<organism evidence="2 3">
    <name type="scientific">Bacillus weihaiensis</name>
    <dbReference type="NCBI Taxonomy" id="1547283"/>
    <lineage>
        <taxon>Bacteria</taxon>
        <taxon>Bacillati</taxon>
        <taxon>Bacillota</taxon>
        <taxon>Bacilli</taxon>
        <taxon>Bacillales</taxon>
        <taxon>Bacillaceae</taxon>
        <taxon>Bacillus</taxon>
    </lineage>
</organism>
<keyword evidence="3" id="KW-1185">Reference proteome</keyword>
<dbReference type="Proteomes" id="UP000181936">
    <property type="component" value="Chromosome"/>
</dbReference>
<sequence length="60" mass="6567">MIWIYFLLPLAIVCGVVLFFGRKTGMSSLDENIQSELLNEVLNQNGANQQSGHGDHSGGF</sequence>
<dbReference type="AlphaFoldDB" id="A0A1L3MTF7"/>
<keyword evidence="1" id="KW-0812">Transmembrane</keyword>
<evidence type="ECO:0000313" key="2">
    <source>
        <dbReference type="EMBL" id="APH05631.1"/>
    </source>
</evidence>
<dbReference type="OrthoDB" id="2916589at2"/>
<evidence type="ECO:0000256" key="1">
    <source>
        <dbReference type="SAM" id="Phobius"/>
    </source>
</evidence>
<dbReference type="EMBL" id="CP016020">
    <property type="protein sequence ID" value="APH05631.1"/>
    <property type="molecule type" value="Genomic_DNA"/>
</dbReference>